<comment type="catalytic activity">
    <reaction evidence="10">
        <text>L-cysteine + L-glutamate + ATP = gamma-L-glutamyl-L-cysteine + ADP + phosphate + H(+)</text>
        <dbReference type="Rhea" id="RHEA:13285"/>
        <dbReference type="ChEBI" id="CHEBI:15378"/>
        <dbReference type="ChEBI" id="CHEBI:29985"/>
        <dbReference type="ChEBI" id="CHEBI:30616"/>
        <dbReference type="ChEBI" id="CHEBI:35235"/>
        <dbReference type="ChEBI" id="CHEBI:43474"/>
        <dbReference type="ChEBI" id="CHEBI:58173"/>
        <dbReference type="ChEBI" id="CHEBI:456216"/>
        <dbReference type="EC" id="6.3.2.2"/>
    </reaction>
</comment>
<protein>
    <recommendedName>
        <fullName evidence="3 10">Glutamate--cysteine ligase</fullName>
        <ecNumber evidence="3 10">6.3.2.2</ecNumber>
    </recommendedName>
    <alternativeName>
        <fullName evidence="9 10">Gamma-ECS</fullName>
    </alternativeName>
    <alternativeName>
        <fullName evidence="8 10">Gamma-glutamylcysteine synthetase</fullName>
    </alternativeName>
</protein>
<dbReference type="OrthoDB" id="7939818at2759"/>
<keyword evidence="5 10" id="KW-0317">Glutathione biosynthesis</keyword>
<dbReference type="Proteomes" id="UP000027195">
    <property type="component" value="Unassembled WGS sequence"/>
</dbReference>
<dbReference type="STRING" id="930990.A0A067N7M9"/>
<evidence type="ECO:0000256" key="5">
    <source>
        <dbReference type="ARBA" id="ARBA00022684"/>
    </source>
</evidence>
<gene>
    <name evidence="11" type="ORF">BOTBODRAFT_27552</name>
</gene>
<keyword evidence="7 10" id="KW-0067">ATP-binding</keyword>
<evidence type="ECO:0000256" key="9">
    <source>
        <dbReference type="ARBA" id="ARBA00032122"/>
    </source>
</evidence>
<proteinExistence type="inferred from homology"/>
<dbReference type="Pfam" id="PF03074">
    <property type="entry name" value="GCS"/>
    <property type="match status" value="1"/>
</dbReference>
<keyword evidence="12" id="KW-1185">Reference proteome</keyword>
<dbReference type="GO" id="GO:0004357">
    <property type="term" value="F:glutamate-cysteine ligase activity"/>
    <property type="evidence" value="ECO:0007669"/>
    <property type="project" value="UniProtKB-UniRule"/>
</dbReference>
<reference evidence="12" key="1">
    <citation type="journal article" date="2014" name="Proc. Natl. Acad. Sci. U.S.A.">
        <title>Extensive sampling of basidiomycete genomes demonstrates inadequacy of the white-rot/brown-rot paradigm for wood decay fungi.</title>
        <authorList>
            <person name="Riley R."/>
            <person name="Salamov A.A."/>
            <person name="Brown D.W."/>
            <person name="Nagy L.G."/>
            <person name="Floudas D."/>
            <person name="Held B.W."/>
            <person name="Levasseur A."/>
            <person name="Lombard V."/>
            <person name="Morin E."/>
            <person name="Otillar R."/>
            <person name="Lindquist E.A."/>
            <person name="Sun H."/>
            <person name="LaButti K.M."/>
            <person name="Schmutz J."/>
            <person name="Jabbour D."/>
            <person name="Luo H."/>
            <person name="Baker S.E."/>
            <person name="Pisabarro A.G."/>
            <person name="Walton J.D."/>
            <person name="Blanchette R.A."/>
            <person name="Henrissat B."/>
            <person name="Martin F."/>
            <person name="Cullen D."/>
            <person name="Hibbett D.S."/>
            <person name="Grigoriev I.V."/>
        </authorList>
    </citation>
    <scope>NUCLEOTIDE SEQUENCE [LARGE SCALE GENOMIC DNA]</scope>
    <source>
        <strain evidence="12">FD-172 SS1</strain>
    </source>
</reference>
<dbReference type="GO" id="GO:0017109">
    <property type="term" value="C:glutamate-cysteine ligase complex"/>
    <property type="evidence" value="ECO:0007669"/>
    <property type="project" value="TreeGrafter"/>
</dbReference>
<dbReference type="InterPro" id="IPR004308">
    <property type="entry name" value="GCS"/>
</dbReference>
<dbReference type="HOGENOM" id="CLU_010467_0_0_1"/>
<evidence type="ECO:0000256" key="3">
    <source>
        <dbReference type="ARBA" id="ARBA00012220"/>
    </source>
</evidence>
<accession>A0A067N7M9</accession>
<evidence type="ECO:0000256" key="1">
    <source>
        <dbReference type="ARBA" id="ARBA00005006"/>
    </source>
</evidence>
<dbReference type="PANTHER" id="PTHR11164:SF0">
    <property type="entry name" value="GLUTAMATE--CYSTEINE LIGASE CATALYTIC SUBUNIT"/>
    <property type="match status" value="1"/>
</dbReference>
<evidence type="ECO:0000256" key="7">
    <source>
        <dbReference type="ARBA" id="ARBA00022840"/>
    </source>
</evidence>
<dbReference type="SUPFAM" id="SSF55931">
    <property type="entry name" value="Glutamine synthetase/guanido kinase"/>
    <property type="match status" value="1"/>
</dbReference>
<evidence type="ECO:0000256" key="10">
    <source>
        <dbReference type="RuleBase" id="RU367135"/>
    </source>
</evidence>
<evidence type="ECO:0000256" key="6">
    <source>
        <dbReference type="ARBA" id="ARBA00022741"/>
    </source>
</evidence>
<dbReference type="Gene3D" id="3.30.590.50">
    <property type="match status" value="2"/>
</dbReference>
<dbReference type="EC" id="6.3.2.2" evidence="3 10"/>
<name>A0A067N7M9_BOTB1</name>
<dbReference type="InterPro" id="IPR014746">
    <property type="entry name" value="Gln_synth/guanido_kin_cat_dom"/>
</dbReference>
<keyword evidence="6 10" id="KW-0547">Nucleotide-binding</keyword>
<dbReference type="EMBL" id="KL198018">
    <property type="protein sequence ID" value="KDQ20142.1"/>
    <property type="molecule type" value="Genomic_DNA"/>
</dbReference>
<dbReference type="UniPathway" id="UPA00142">
    <property type="reaction ID" value="UER00209"/>
</dbReference>
<evidence type="ECO:0000256" key="2">
    <source>
        <dbReference type="ARBA" id="ARBA00008100"/>
    </source>
</evidence>
<evidence type="ECO:0000313" key="11">
    <source>
        <dbReference type="EMBL" id="KDQ20142.1"/>
    </source>
</evidence>
<dbReference type="GO" id="GO:0005524">
    <property type="term" value="F:ATP binding"/>
    <property type="evidence" value="ECO:0007669"/>
    <property type="project" value="UniProtKB-UniRule"/>
</dbReference>
<dbReference type="Gene3D" id="1.10.8.960">
    <property type="match status" value="1"/>
</dbReference>
<comment type="pathway">
    <text evidence="1 10">Sulfur metabolism; glutathione biosynthesis; glutathione from L-cysteine and L-glutamate: step 1/2.</text>
</comment>
<sequence length="630" mass="71507">MGPRIEGEPLHWDDAKEYATHIRDHGVTQFLNVWRKFKSRQNDVFTWGEEIEYMIVSFDDQAKKVDLSLRQTEILEAIPKLYEKIRKQDPEEAKDLPVFQPEFGRYMVEAIPASPYTGSLADLLSVEAQMRLRRTVVQQLLGPHEKLLTLTSFPRLGADGVRAKSQEPSTPGLFLPRDIISEYKRYTGLARAVAQRRGSKVAINVPIYRDKNTPQPFVDPGSLFTEHDDDAALPDHIYLDSLTFGAGCCCLQVTVQAADLEQSKRIYDALVPVAPIMLALTAASPIYKGYLADVDCRWNVFAQSVDDRTEEERNLKPLKENKFRVPQFRIASSYSYLSEDARNRPEYNDSNMPYDDEVFGRLRDSGVDELLARHIARLYVRDPLLVIPGKIDQDDETSIEHFENIQTSNWPTVRFKIPPPDGSTGWLLEFRSMEVQLTDFGNAAFSMFIVLLVRAIVAYDVNFYIPISKVDANMERAQKRGALSEQKFWFRKNVFSATKETSSMAGHGSIEEECEEMTAQEIFNGKGDGFPGLFGLVDRYVAGMEAKEEEKAVLEKYLNLVRQRANGTLLTTAAWMRKFVQSHPGYAHDSVVSEEINYDLIRTLDEIARGAREGNDLLPADYAEGRSPPS</sequence>
<keyword evidence="4 10" id="KW-0436">Ligase</keyword>
<dbReference type="PANTHER" id="PTHR11164">
    <property type="entry name" value="GLUTAMATE CYSTEINE LIGASE"/>
    <property type="match status" value="1"/>
</dbReference>
<organism evidence="11 12">
    <name type="scientific">Botryobasidium botryosum (strain FD-172 SS1)</name>
    <dbReference type="NCBI Taxonomy" id="930990"/>
    <lineage>
        <taxon>Eukaryota</taxon>
        <taxon>Fungi</taxon>
        <taxon>Dikarya</taxon>
        <taxon>Basidiomycota</taxon>
        <taxon>Agaricomycotina</taxon>
        <taxon>Agaricomycetes</taxon>
        <taxon>Cantharellales</taxon>
        <taxon>Botryobasidiaceae</taxon>
        <taxon>Botryobasidium</taxon>
    </lineage>
</organism>
<dbReference type="FunFam" id="3.30.590.50:FF:000002">
    <property type="entry name" value="Glutamate--cysteine ligase catalytic subunit"/>
    <property type="match status" value="1"/>
</dbReference>
<dbReference type="GO" id="GO:0006750">
    <property type="term" value="P:glutathione biosynthetic process"/>
    <property type="evidence" value="ECO:0007669"/>
    <property type="project" value="UniProtKB-UniRule"/>
</dbReference>
<comment type="similarity">
    <text evidence="2 10">Belongs to the glutamate--cysteine ligase type 3 family.</text>
</comment>
<evidence type="ECO:0000256" key="8">
    <source>
        <dbReference type="ARBA" id="ARBA00030585"/>
    </source>
</evidence>
<evidence type="ECO:0000256" key="4">
    <source>
        <dbReference type="ARBA" id="ARBA00022598"/>
    </source>
</evidence>
<dbReference type="InParanoid" id="A0A067N7M9"/>
<dbReference type="AlphaFoldDB" id="A0A067N7M9"/>
<evidence type="ECO:0000313" key="12">
    <source>
        <dbReference type="Proteomes" id="UP000027195"/>
    </source>
</evidence>